<protein>
    <submittedName>
        <fullName evidence="2">Uncharacterized protein</fullName>
    </submittedName>
</protein>
<dbReference type="EMBL" id="GG738887">
    <property type="protein sequence ID" value="EFC41259.1"/>
    <property type="molecule type" value="Genomic_DNA"/>
</dbReference>
<gene>
    <name evidence="2" type="ORF">NAEGRDRAFT_70974</name>
</gene>
<dbReference type="Proteomes" id="UP000006671">
    <property type="component" value="Unassembled WGS sequence"/>
</dbReference>
<dbReference type="GeneID" id="8855041"/>
<organism evidence="3">
    <name type="scientific">Naegleria gruberi</name>
    <name type="common">Amoeba</name>
    <dbReference type="NCBI Taxonomy" id="5762"/>
    <lineage>
        <taxon>Eukaryota</taxon>
        <taxon>Discoba</taxon>
        <taxon>Heterolobosea</taxon>
        <taxon>Tetramitia</taxon>
        <taxon>Eutetramitia</taxon>
        <taxon>Vahlkampfiidae</taxon>
        <taxon>Naegleria</taxon>
    </lineage>
</organism>
<sequence length="189" mass="20702">MSSTQLVVKEEESVNLSSNLLEPTVVSNSLESNLNRSMMEEVLMAHSYEENNVVDLLNKNQPVEIDEETKSILNSKLPPLPSVIRRKTSNVARPLPRVPTTPSEQSEISRKTSFTKSPPTLPQKKHSSPVKEQKIEMKEDKLESLTILAIPPPPSNASSSVPPMMNSDSIPPPPPTLSVGSVPPPPRQA</sequence>
<dbReference type="KEGG" id="ngr:NAEGRDRAFT_70974"/>
<keyword evidence="3" id="KW-1185">Reference proteome</keyword>
<feature type="compositionally biased region" description="Low complexity" evidence="1">
    <location>
        <begin position="156"/>
        <end position="167"/>
    </location>
</feature>
<dbReference type="InParanoid" id="D2VPT1"/>
<evidence type="ECO:0000256" key="1">
    <source>
        <dbReference type="SAM" id="MobiDB-lite"/>
    </source>
</evidence>
<dbReference type="VEuPathDB" id="AmoebaDB:NAEGRDRAFT_70974"/>
<dbReference type="AlphaFoldDB" id="D2VPT1"/>
<feature type="compositionally biased region" description="Polar residues" evidence="1">
    <location>
        <begin position="100"/>
        <end position="118"/>
    </location>
</feature>
<name>D2VPT1_NAEGR</name>
<proteinExistence type="predicted"/>
<dbReference type="RefSeq" id="XP_002674003.1">
    <property type="nucleotide sequence ID" value="XM_002673957.1"/>
</dbReference>
<feature type="region of interest" description="Disordered" evidence="1">
    <location>
        <begin position="83"/>
        <end position="189"/>
    </location>
</feature>
<reference evidence="2 3" key="1">
    <citation type="journal article" date="2010" name="Cell">
        <title>The genome of Naegleria gruberi illuminates early eukaryotic versatility.</title>
        <authorList>
            <person name="Fritz-Laylin L.K."/>
            <person name="Prochnik S.E."/>
            <person name="Ginger M.L."/>
            <person name="Dacks J.B."/>
            <person name="Carpenter M.L."/>
            <person name="Field M.C."/>
            <person name="Kuo A."/>
            <person name="Paredez A."/>
            <person name="Chapman J."/>
            <person name="Pham J."/>
            <person name="Shu S."/>
            <person name="Neupane R."/>
            <person name="Cipriano M."/>
            <person name="Mancuso J."/>
            <person name="Tu H."/>
            <person name="Salamov A."/>
            <person name="Lindquist E."/>
            <person name="Shapiro H."/>
            <person name="Lucas S."/>
            <person name="Grigoriev I.V."/>
            <person name="Cande W.Z."/>
            <person name="Fulton C."/>
            <person name="Rokhsar D.S."/>
            <person name="Dawson S.C."/>
        </authorList>
    </citation>
    <scope>NUCLEOTIDE SEQUENCE [LARGE SCALE GENOMIC DNA]</scope>
    <source>
        <strain evidence="2 3">NEG-M</strain>
    </source>
</reference>
<evidence type="ECO:0000313" key="2">
    <source>
        <dbReference type="EMBL" id="EFC41259.1"/>
    </source>
</evidence>
<accession>D2VPT1</accession>
<feature type="compositionally biased region" description="Pro residues" evidence="1">
    <location>
        <begin position="170"/>
        <end position="189"/>
    </location>
</feature>
<feature type="compositionally biased region" description="Basic and acidic residues" evidence="1">
    <location>
        <begin position="129"/>
        <end position="143"/>
    </location>
</feature>
<evidence type="ECO:0000313" key="3">
    <source>
        <dbReference type="Proteomes" id="UP000006671"/>
    </source>
</evidence>